<accession>A0A6A4J900</accession>
<protein>
    <submittedName>
        <fullName evidence="1">Uncharacterized protein</fullName>
    </submittedName>
</protein>
<evidence type="ECO:0000313" key="2">
    <source>
        <dbReference type="Proteomes" id="UP000466442"/>
    </source>
</evidence>
<keyword evidence="2" id="KW-1185">Reference proteome</keyword>
<comment type="caution">
    <text evidence="1">The sequence shown here is derived from an EMBL/GenBank/DDBJ whole genome shotgun (WGS) entry which is preliminary data.</text>
</comment>
<proteinExistence type="predicted"/>
<dbReference type="AlphaFoldDB" id="A0A6A4J900"/>
<dbReference type="Proteomes" id="UP000466442">
    <property type="component" value="Unassembled WGS sequence"/>
</dbReference>
<dbReference type="EMBL" id="WIXP02000014">
    <property type="protein sequence ID" value="KAF6199916.1"/>
    <property type="molecule type" value="Genomic_DNA"/>
</dbReference>
<evidence type="ECO:0000313" key="1">
    <source>
        <dbReference type="EMBL" id="KAF6199916.1"/>
    </source>
</evidence>
<reference evidence="1" key="1">
    <citation type="journal article" date="2021" name="Mol. Ecol. Resour.">
        <title>Apolygus lucorum genome provides insights into omnivorousness and mesophyll feeding.</title>
        <authorList>
            <person name="Liu Y."/>
            <person name="Liu H."/>
            <person name="Wang H."/>
            <person name="Huang T."/>
            <person name="Liu B."/>
            <person name="Yang B."/>
            <person name="Yin L."/>
            <person name="Li B."/>
            <person name="Zhang Y."/>
            <person name="Zhang S."/>
            <person name="Jiang F."/>
            <person name="Zhang X."/>
            <person name="Ren Y."/>
            <person name="Wang B."/>
            <person name="Wang S."/>
            <person name="Lu Y."/>
            <person name="Wu K."/>
            <person name="Fan W."/>
            <person name="Wang G."/>
        </authorList>
    </citation>
    <scope>NUCLEOTIDE SEQUENCE</scope>
    <source>
        <strain evidence="1">12Hb</strain>
    </source>
</reference>
<gene>
    <name evidence="1" type="ORF">GE061_006214</name>
</gene>
<name>A0A6A4J900_APOLU</name>
<organism evidence="1 2">
    <name type="scientific">Apolygus lucorum</name>
    <name type="common">Small green plant bug</name>
    <name type="synonym">Lygocoris lucorum</name>
    <dbReference type="NCBI Taxonomy" id="248454"/>
    <lineage>
        <taxon>Eukaryota</taxon>
        <taxon>Metazoa</taxon>
        <taxon>Ecdysozoa</taxon>
        <taxon>Arthropoda</taxon>
        <taxon>Hexapoda</taxon>
        <taxon>Insecta</taxon>
        <taxon>Pterygota</taxon>
        <taxon>Neoptera</taxon>
        <taxon>Paraneoptera</taxon>
        <taxon>Hemiptera</taxon>
        <taxon>Heteroptera</taxon>
        <taxon>Panheteroptera</taxon>
        <taxon>Cimicomorpha</taxon>
        <taxon>Miridae</taxon>
        <taxon>Mirini</taxon>
        <taxon>Apolygus</taxon>
    </lineage>
</organism>
<sequence length="73" mass="7943">MSRILVTLFLCAVVLCVAVEAVQVRSTAHHKLKSFAEALHADLKDMVSIGKDAASRLTPLVLRSLNNAAQLMR</sequence>